<dbReference type="AlphaFoldDB" id="A0A6H0KPM4"/>
<dbReference type="KEGG" id="bfc:BacF7301_15170"/>
<feature type="signal peptide" evidence="1">
    <location>
        <begin position="1"/>
        <end position="25"/>
    </location>
</feature>
<dbReference type="Gene3D" id="2.60.40.1120">
    <property type="entry name" value="Carboxypeptidase-like, regulatory domain"/>
    <property type="match status" value="1"/>
</dbReference>
<protein>
    <submittedName>
        <fullName evidence="2">Carboxypeptidase-like regulatory domain-containing protein</fullName>
    </submittedName>
</protein>
<sequence length="484" mass="52690">MKSVKWLYVSALAIAFGMLSFGTIACHDDDDDPKPEEGEVIETPKPVVEYYIMGTVTSKGVGKNGVTVKVGDKNCTTDADGKFSVTESNVGTYEVSVAPNGYLSQKTSVTIADNAENRSVLTVAFALTEESQKTEVKLDEMDEPVKIEDSSASNEAIPTKTEDFGKVEPENVVEDIPLAKVEMEIPKGAIKEENQTVSGIVDDGKVEISVTTFVPAPQEVVTEVEPAKEESVDKGIPLAAAQFKPDGLQFEKENPVIISIPNPIPGIAFPDDYMQLTYLNPESGKWEVERQEDNKKVEVSLDDNNNYKAPVTHFSAYAIENIVNSKIEKEVIQKDEALGQASRDNSENAKAVTGIVLKYTEKAGWDYVGDIAQIIKNALGSDAPEATVNAMAAYLKTRMYSLMGSTSGIVTTERTYNTVNVNGYTEMNYTCYAKTRTTTLTTKVIYNGQTKTISISAKRYTGTDQQYKTVTYNPTHSGGKGGSI</sequence>
<organism evidence="2 3">
    <name type="scientific">Bacteroides faecium</name>
    <dbReference type="NCBI Taxonomy" id="2715212"/>
    <lineage>
        <taxon>Bacteria</taxon>
        <taxon>Pseudomonadati</taxon>
        <taxon>Bacteroidota</taxon>
        <taxon>Bacteroidia</taxon>
        <taxon>Bacteroidales</taxon>
        <taxon>Bacteroidaceae</taxon>
        <taxon>Bacteroides</taxon>
    </lineage>
</organism>
<reference evidence="2 3" key="1">
    <citation type="submission" date="2020-03" db="EMBL/GenBank/DDBJ databases">
        <title>Genomic analysis of Bacteroides faecium CBA7301.</title>
        <authorList>
            <person name="Kim J."/>
            <person name="Roh S.W."/>
        </authorList>
    </citation>
    <scope>NUCLEOTIDE SEQUENCE [LARGE SCALE GENOMIC DNA]</scope>
    <source>
        <strain evidence="2 3">CBA7301</strain>
    </source>
</reference>
<dbReference type="Pfam" id="PF13620">
    <property type="entry name" value="CarboxypepD_reg"/>
    <property type="match status" value="1"/>
</dbReference>
<evidence type="ECO:0000256" key="1">
    <source>
        <dbReference type="SAM" id="SignalP"/>
    </source>
</evidence>
<dbReference type="EMBL" id="CP050831">
    <property type="protein sequence ID" value="QIU95406.1"/>
    <property type="molecule type" value="Genomic_DNA"/>
</dbReference>
<evidence type="ECO:0000313" key="2">
    <source>
        <dbReference type="EMBL" id="QIU95406.1"/>
    </source>
</evidence>
<keyword evidence="3" id="KW-1185">Reference proteome</keyword>
<proteinExistence type="predicted"/>
<accession>A0A6H0KPM4</accession>
<keyword evidence="2" id="KW-0121">Carboxypeptidase</keyword>
<dbReference type="PROSITE" id="PS51257">
    <property type="entry name" value="PROKAR_LIPOPROTEIN"/>
    <property type="match status" value="1"/>
</dbReference>
<dbReference type="SUPFAM" id="SSF49464">
    <property type="entry name" value="Carboxypeptidase regulatory domain-like"/>
    <property type="match status" value="1"/>
</dbReference>
<dbReference type="GO" id="GO:0004180">
    <property type="term" value="F:carboxypeptidase activity"/>
    <property type="evidence" value="ECO:0007669"/>
    <property type="project" value="UniProtKB-KW"/>
</dbReference>
<keyword evidence="2" id="KW-0378">Hydrolase</keyword>
<name>A0A6H0KPM4_9BACE</name>
<keyword evidence="1" id="KW-0732">Signal</keyword>
<dbReference type="Proteomes" id="UP000501780">
    <property type="component" value="Chromosome"/>
</dbReference>
<keyword evidence="2" id="KW-0645">Protease</keyword>
<dbReference type="InterPro" id="IPR008969">
    <property type="entry name" value="CarboxyPept-like_regulatory"/>
</dbReference>
<gene>
    <name evidence="2" type="ORF">BacF7301_15170</name>
</gene>
<evidence type="ECO:0000313" key="3">
    <source>
        <dbReference type="Proteomes" id="UP000501780"/>
    </source>
</evidence>
<feature type="chain" id="PRO_5026161120" evidence="1">
    <location>
        <begin position="26"/>
        <end position="484"/>
    </location>
</feature>
<dbReference type="RefSeq" id="WP_167964053.1">
    <property type="nucleotide sequence ID" value="NZ_CP050831.1"/>
</dbReference>